<gene>
    <name evidence="5" type="ORF">LF1_07340</name>
</gene>
<evidence type="ECO:0000256" key="1">
    <source>
        <dbReference type="ARBA" id="ARBA00022603"/>
    </source>
</evidence>
<accession>A0A5B1CAQ2</accession>
<dbReference type="InterPro" id="IPR026170">
    <property type="entry name" value="FAM173A/B"/>
</dbReference>
<dbReference type="InterPro" id="IPR041698">
    <property type="entry name" value="Methyltransf_25"/>
</dbReference>
<dbReference type="InterPro" id="IPR029063">
    <property type="entry name" value="SAM-dependent_MTases_sf"/>
</dbReference>
<organism evidence="5 6">
    <name type="scientific">Rubripirellula obstinata</name>
    <dbReference type="NCBI Taxonomy" id="406547"/>
    <lineage>
        <taxon>Bacteria</taxon>
        <taxon>Pseudomonadati</taxon>
        <taxon>Planctomycetota</taxon>
        <taxon>Planctomycetia</taxon>
        <taxon>Pirellulales</taxon>
        <taxon>Pirellulaceae</taxon>
        <taxon>Rubripirellula</taxon>
    </lineage>
</organism>
<dbReference type="GO" id="GO:0016279">
    <property type="term" value="F:protein-lysine N-methyltransferase activity"/>
    <property type="evidence" value="ECO:0007669"/>
    <property type="project" value="InterPro"/>
</dbReference>
<comment type="caution">
    <text evidence="5">The sequence shown here is derived from an EMBL/GenBank/DDBJ whole genome shotgun (WGS) entry which is preliminary data.</text>
</comment>
<name>A0A5B1CAQ2_9BACT</name>
<evidence type="ECO:0000256" key="3">
    <source>
        <dbReference type="ARBA" id="ARBA00022691"/>
    </source>
</evidence>
<keyword evidence="6" id="KW-1185">Reference proteome</keyword>
<dbReference type="PANTHER" id="PTHR13610:SF11">
    <property type="entry name" value="METHYLTRANSFERASE DOMAIN-CONTAINING PROTEIN"/>
    <property type="match status" value="1"/>
</dbReference>
<dbReference type="PANTHER" id="PTHR13610">
    <property type="entry name" value="METHYLTRANSFERASE DOMAIN-CONTAINING PROTEIN"/>
    <property type="match status" value="1"/>
</dbReference>
<dbReference type="RefSeq" id="WP_068258747.1">
    <property type="nucleotide sequence ID" value="NZ_LWSK01000007.1"/>
</dbReference>
<evidence type="ECO:0000313" key="6">
    <source>
        <dbReference type="Proteomes" id="UP000322699"/>
    </source>
</evidence>
<keyword evidence="1 5" id="KW-0489">Methyltransferase</keyword>
<sequence>MLMATAQFMKRAFTKGPSNSLQSVLSVVDDYAFDRRHQLDTRSEVAINDLDISDEDKQHADKYKPTRARYFRKIMAKLDLPRDGVFVDVGCGKGRILLLAAEHGFDRVVGLEISPALCEIAKRNVATFQESTPTASSINVVCTNILDYQMDGSETVFFLYSPFDRPVTDSFLRMIRQSLTDHPRDLWLIIDEFRFPELLKDDELLKQSLVYEYGSAIFHVYHHHS</sequence>
<evidence type="ECO:0000313" key="5">
    <source>
        <dbReference type="EMBL" id="KAA1258218.1"/>
    </source>
</evidence>
<dbReference type="Pfam" id="PF13649">
    <property type="entry name" value="Methyltransf_25"/>
    <property type="match status" value="1"/>
</dbReference>
<dbReference type="GO" id="GO:0032259">
    <property type="term" value="P:methylation"/>
    <property type="evidence" value="ECO:0007669"/>
    <property type="project" value="UniProtKB-KW"/>
</dbReference>
<dbReference type="Proteomes" id="UP000322699">
    <property type="component" value="Unassembled WGS sequence"/>
</dbReference>
<keyword evidence="2 5" id="KW-0808">Transferase</keyword>
<dbReference type="Gene3D" id="3.40.50.150">
    <property type="entry name" value="Vaccinia Virus protein VP39"/>
    <property type="match status" value="1"/>
</dbReference>
<proteinExistence type="predicted"/>
<dbReference type="SUPFAM" id="SSF53335">
    <property type="entry name" value="S-adenosyl-L-methionine-dependent methyltransferases"/>
    <property type="match status" value="1"/>
</dbReference>
<protein>
    <submittedName>
        <fullName evidence="5">Methyltransferase domain protein</fullName>
    </submittedName>
</protein>
<dbReference type="CDD" id="cd02440">
    <property type="entry name" value="AdoMet_MTases"/>
    <property type="match status" value="1"/>
</dbReference>
<evidence type="ECO:0000259" key="4">
    <source>
        <dbReference type="Pfam" id="PF13649"/>
    </source>
</evidence>
<dbReference type="AlphaFoldDB" id="A0A5B1CAQ2"/>
<dbReference type="OrthoDB" id="9780095at2"/>
<reference evidence="5 6" key="1">
    <citation type="submission" date="2019-08" db="EMBL/GenBank/DDBJ databases">
        <title>Deep-cultivation of Planctomycetes and their phenomic and genomic characterization uncovers novel biology.</title>
        <authorList>
            <person name="Wiegand S."/>
            <person name="Jogler M."/>
            <person name="Boedeker C."/>
            <person name="Pinto D."/>
            <person name="Vollmers J."/>
            <person name="Rivas-Marin E."/>
            <person name="Kohn T."/>
            <person name="Peeters S.H."/>
            <person name="Heuer A."/>
            <person name="Rast P."/>
            <person name="Oberbeckmann S."/>
            <person name="Bunk B."/>
            <person name="Jeske O."/>
            <person name="Meyerdierks A."/>
            <person name="Storesund J.E."/>
            <person name="Kallscheuer N."/>
            <person name="Luecker S."/>
            <person name="Lage O.M."/>
            <person name="Pohl T."/>
            <person name="Merkel B.J."/>
            <person name="Hornburger P."/>
            <person name="Mueller R.-W."/>
            <person name="Bruemmer F."/>
            <person name="Labrenz M."/>
            <person name="Spormann A.M."/>
            <person name="Op Den Camp H."/>
            <person name="Overmann J."/>
            <person name="Amann R."/>
            <person name="Jetten M.S.M."/>
            <person name="Mascher T."/>
            <person name="Medema M.H."/>
            <person name="Devos D.P."/>
            <person name="Kaster A.-K."/>
            <person name="Ovreas L."/>
            <person name="Rohde M."/>
            <person name="Galperin M.Y."/>
            <person name="Jogler C."/>
        </authorList>
    </citation>
    <scope>NUCLEOTIDE SEQUENCE [LARGE SCALE GENOMIC DNA]</scope>
    <source>
        <strain evidence="5 6">LF1</strain>
    </source>
</reference>
<keyword evidence="3" id="KW-0949">S-adenosyl-L-methionine</keyword>
<feature type="domain" description="Methyltransferase" evidence="4">
    <location>
        <begin position="87"/>
        <end position="178"/>
    </location>
</feature>
<dbReference type="EMBL" id="VRLW01000001">
    <property type="protein sequence ID" value="KAA1258218.1"/>
    <property type="molecule type" value="Genomic_DNA"/>
</dbReference>
<evidence type="ECO:0000256" key="2">
    <source>
        <dbReference type="ARBA" id="ARBA00022679"/>
    </source>
</evidence>